<gene>
    <name evidence="10" type="ORF">BWQ96_03381</name>
</gene>
<dbReference type="EMBL" id="NBIV01000032">
    <property type="protein sequence ID" value="PXF46852.1"/>
    <property type="molecule type" value="Genomic_DNA"/>
</dbReference>
<dbReference type="InterPro" id="IPR038532">
    <property type="entry name" value="NDUFS4-like_sf"/>
</dbReference>
<name>A0A2V3IXI3_9FLOR</name>
<comment type="subcellular location">
    <subcellularLocation>
        <location evidence="9">Mitochondrion inner membrane</location>
        <topology evidence="9">Peripheral membrane protein</topology>
        <orientation evidence="9">Matrix side</orientation>
    </subcellularLocation>
</comment>
<dbReference type="GO" id="GO:0005743">
    <property type="term" value="C:mitochondrial inner membrane"/>
    <property type="evidence" value="ECO:0007669"/>
    <property type="project" value="UniProtKB-SubCell"/>
</dbReference>
<evidence type="ECO:0000256" key="4">
    <source>
        <dbReference type="ARBA" id="ARBA00022792"/>
    </source>
</evidence>
<keyword evidence="6 9" id="KW-0249">Electron transport</keyword>
<comment type="caution">
    <text evidence="10">The sequence shown here is derived from an EMBL/GenBank/DDBJ whole genome shotgun (WGS) entry which is preliminary data.</text>
</comment>
<dbReference type="Gene3D" id="3.30.160.190">
    <property type="entry name" value="atu1810 like domain"/>
    <property type="match status" value="1"/>
</dbReference>
<dbReference type="OrthoDB" id="3089at2759"/>
<dbReference type="AlphaFoldDB" id="A0A2V3IXI3"/>
<keyword evidence="5 9" id="KW-0809">Transit peptide</keyword>
<organism evidence="10 11">
    <name type="scientific">Gracilariopsis chorda</name>
    <dbReference type="NCBI Taxonomy" id="448386"/>
    <lineage>
        <taxon>Eukaryota</taxon>
        <taxon>Rhodophyta</taxon>
        <taxon>Florideophyceae</taxon>
        <taxon>Rhodymeniophycidae</taxon>
        <taxon>Gracilariales</taxon>
        <taxon>Gracilariaceae</taxon>
        <taxon>Gracilariopsis</taxon>
    </lineage>
</organism>
<comment type="function">
    <text evidence="9">Accessory subunit of the mitochondrial membrane respiratory chain NADH dehydrogenase (Complex I), that is believed not to be involved in catalysis. Complex I functions in the transfer of electrons from NADH to the respiratory chain. The immediate electron acceptor for the enzyme is believed to be ubiquinone.</text>
</comment>
<reference evidence="10 11" key="1">
    <citation type="journal article" date="2018" name="Mol. Biol. Evol.">
        <title>Analysis of the draft genome of the red seaweed Gracilariopsis chorda provides insights into genome size evolution in Rhodophyta.</title>
        <authorList>
            <person name="Lee J."/>
            <person name="Yang E.C."/>
            <person name="Graf L."/>
            <person name="Yang J.H."/>
            <person name="Qiu H."/>
            <person name="Zel Zion U."/>
            <person name="Chan C.X."/>
            <person name="Stephens T.G."/>
            <person name="Weber A.P.M."/>
            <person name="Boo G.H."/>
            <person name="Boo S.M."/>
            <person name="Kim K.M."/>
            <person name="Shin Y."/>
            <person name="Jung M."/>
            <person name="Lee S.J."/>
            <person name="Yim H.S."/>
            <person name="Lee J.H."/>
            <person name="Bhattacharya D."/>
            <person name="Yoon H.S."/>
        </authorList>
    </citation>
    <scope>NUCLEOTIDE SEQUENCE [LARGE SCALE GENOMIC DNA]</scope>
    <source>
        <strain evidence="10 11">SKKU-2015</strain>
        <tissue evidence="10">Whole body</tissue>
    </source>
</reference>
<dbReference type="Pfam" id="PF04800">
    <property type="entry name" value="NDUS4"/>
    <property type="match status" value="1"/>
</dbReference>
<evidence type="ECO:0000256" key="3">
    <source>
        <dbReference type="ARBA" id="ARBA00022660"/>
    </source>
</evidence>
<keyword evidence="7 9" id="KW-0496">Mitochondrion</keyword>
<dbReference type="PANTHER" id="PTHR12219:SF8">
    <property type="entry name" value="NADH DEHYDROGENASE [UBIQUINONE] IRON-SULFUR PROTEIN 4, MITOCHONDRIAL"/>
    <property type="match status" value="1"/>
</dbReference>
<evidence type="ECO:0000256" key="5">
    <source>
        <dbReference type="ARBA" id="ARBA00022946"/>
    </source>
</evidence>
<evidence type="ECO:0000256" key="2">
    <source>
        <dbReference type="ARBA" id="ARBA00022448"/>
    </source>
</evidence>
<accession>A0A2V3IXI3</accession>
<evidence type="ECO:0000256" key="9">
    <source>
        <dbReference type="RuleBase" id="RU367010"/>
    </source>
</evidence>
<keyword evidence="8 9" id="KW-0472">Membrane</keyword>
<dbReference type="STRING" id="448386.A0A2V3IXI3"/>
<keyword evidence="3 9" id="KW-0679">Respiratory chain</keyword>
<keyword evidence="4 9" id="KW-0999">Mitochondrion inner membrane</keyword>
<evidence type="ECO:0000256" key="8">
    <source>
        <dbReference type="ARBA" id="ARBA00023136"/>
    </source>
</evidence>
<evidence type="ECO:0000256" key="7">
    <source>
        <dbReference type="ARBA" id="ARBA00023128"/>
    </source>
</evidence>
<keyword evidence="2 9" id="KW-0813">Transport</keyword>
<dbReference type="GO" id="GO:0022900">
    <property type="term" value="P:electron transport chain"/>
    <property type="evidence" value="ECO:0007669"/>
    <property type="project" value="InterPro"/>
</dbReference>
<evidence type="ECO:0000313" key="11">
    <source>
        <dbReference type="Proteomes" id="UP000247409"/>
    </source>
</evidence>
<evidence type="ECO:0000313" key="10">
    <source>
        <dbReference type="EMBL" id="PXF46852.1"/>
    </source>
</evidence>
<protein>
    <recommendedName>
        <fullName evidence="9">NADH dehydrogenase [ubiquinone] iron-sulfur protein 4, mitochondrial</fullName>
    </recommendedName>
</protein>
<dbReference type="InterPro" id="IPR006885">
    <property type="entry name" value="NADH_UbQ_FeS_4_mit-like"/>
</dbReference>
<evidence type="ECO:0000256" key="6">
    <source>
        <dbReference type="ARBA" id="ARBA00022982"/>
    </source>
</evidence>
<comment type="similarity">
    <text evidence="1 9">Belongs to the complex I NDUFS4 subunit family.</text>
</comment>
<sequence length="156" mass="17590">MSVMRGIGNLRRLAPRATRLMSTNSDHTINVLSGIPDKHAARRVRIFRPAKVATQQGRGSITQMWKMTFEKIEGDDRWTNPLMGWTSTGDPLSNMSMAFPTKEAAIQYAERNGYGFTVVEPAQEKPHLKPIAPFKRAMVHHWRHSGTPVYEGDTSN</sequence>
<keyword evidence="10" id="KW-0830">Ubiquinone</keyword>
<dbReference type="Proteomes" id="UP000247409">
    <property type="component" value="Unassembled WGS sequence"/>
</dbReference>
<proteinExistence type="inferred from homology"/>
<dbReference type="PANTHER" id="PTHR12219">
    <property type="entry name" value="NADH-UBIQUINONE OXIDOREDUCTASE"/>
    <property type="match status" value="1"/>
</dbReference>
<keyword evidence="11" id="KW-1185">Reference proteome</keyword>
<evidence type="ECO:0000256" key="1">
    <source>
        <dbReference type="ARBA" id="ARBA00005882"/>
    </source>
</evidence>